<gene>
    <name evidence="1" type="ORF">FB45DRAFT_1065926</name>
</gene>
<protein>
    <recommendedName>
        <fullName evidence="3">F-box domain-containing protein</fullName>
    </recommendedName>
</protein>
<dbReference type="AlphaFoldDB" id="A0AAD7B677"/>
<name>A0AAD7B677_9AGAR</name>
<sequence length="325" mass="36939">MSDYAPDFTILETLPRKLPGLKNVSVCGAAPDLSISTFVCTLHDLETLVVPCLDLKAFNHLCRLPRLRYLWVMSTAPPRVPPRPRDLPCFPALRIFECESIEAAPNLLGQTGRSLVEFSLFARRWRTYPTKQLFRELYAALASNCTHTLLEKISMGSDDLRTLFCFRNLVHVWLNHTVAVDMDDAVALDMARAWPCIELLAFPCDAAHRITPRMTFDGVYAFAEHCPLLRYLCLLFDATDVPKLQLAPEGNKHRRVSQNTLRYFVVEYSPIGGQRKEWQRVANFLRSIFPALYHIEATKPDSSADSDAQASAAYRAWMKVSDKFP</sequence>
<dbReference type="InterPro" id="IPR032675">
    <property type="entry name" value="LRR_dom_sf"/>
</dbReference>
<keyword evidence="2" id="KW-1185">Reference proteome</keyword>
<comment type="caution">
    <text evidence="1">The sequence shown here is derived from an EMBL/GenBank/DDBJ whole genome shotgun (WGS) entry which is preliminary data.</text>
</comment>
<dbReference type="EMBL" id="JARKIF010000033">
    <property type="protein sequence ID" value="KAJ7611252.1"/>
    <property type="molecule type" value="Genomic_DNA"/>
</dbReference>
<accession>A0AAD7B677</accession>
<evidence type="ECO:0000313" key="1">
    <source>
        <dbReference type="EMBL" id="KAJ7611252.1"/>
    </source>
</evidence>
<evidence type="ECO:0000313" key="2">
    <source>
        <dbReference type="Proteomes" id="UP001221142"/>
    </source>
</evidence>
<dbReference type="Proteomes" id="UP001221142">
    <property type="component" value="Unassembled WGS sequence"/>
</dbReference>
<proteinExistence type="predicted"/>
<dbReference type="Gene3D" id="3.80.10.10">
    <property type="entry name" value="Ribonuclease Inhibitor"/>
    <property type="match status" value="1"/>
</dbReference>
<reference evidence="1" key="1">
    <citation type="submission" date="2023-03" db="EMBL/GenBank/DDBJ databases">
        <title>Massive genome expansion in bonnet fungi (Mycena s.s.) driven by repeated elements and novel gene families across ecological guilds.</title>
        <authorList>
            <consortium name="Lawrence Berkeley National Laboratory"/>
            <person name="Harder C.B."/>
            <person name="Miyauchi S."/>
            <person name="Viragh M."/>
            <person name="Kuo A."/>
            <person name="Thoen E."/>
            <person name="Andreopoulos B."/>
            <person name="Lu D."/>
            <person name="Skrede I."/>
            <person name="Drula E."/>
            <person name="Henrissat B."/>
            <person name="Morin E."/>
            <person name="Kohler A."/>
            <person name="Barry K."/>
            <person name="LaButti K."/>
            <person name="Morin E."/>
            <person name="Salamov A."/>
            <person name="Lipzen A."/>
            <person name="Mereny Z."/>
            <person name="Hegedus B."/>
            <person name="Baldrian P."/>
            <person name="Stursova M."/>
            <person name="Weitz H."/>
            <person name="Taylor A."/>
            <person name="Grigoriev I.V."/>
            <person name="Nagy L.G."/>
            <person name="Martin F."/>
            <person name="Kauserud H."/>
        </authorList>
    </citation>
    <scope>NUCLEOTIDE SEQUENCE</scope>
    <source>
        <strain evidence="1">9284</strain>
    </source>
</reference>
<organism evidence="1 2">
    <name type="scientific">Roridomyces roridus</name>
    <dbReference type="NCBI Taxonomy" id="1738132"/>
    <lineage>
        <taxon>Eukaryota</taxon>
        <taxon>Fungi</taxon>
        <taxon>Dikarya</taxon>
        <taxon>Basidiomycota</taxon>
        <taxon>Agaricomycotina</taxon>
        <taxon>Agaricomycetes</taxon>
        <taxon>Agaricomycetidae</taxon>
        <taxon>Agaricales</taxon>
        <taxon>Marasmiineae</taxon>
        <taxon>Mycenaceae</taxon>
        <taxon>Roridomyces</taxon>
    </lineage>
</organism>
<evidence type="ECO:0008006" key="3">
    <source>
        <dbReference type="Google" id="ProtNLM"/>
    </source>
</evidence>